<evidence type="ECO:0000313" key="1">
    <source>
        <dbReference type="EMBL" id="KKK77025.1"/>
    </source>
</evidence>
<dbReference type="AlphaFoldDB" id="A0A0F8YTC4"/>
<comment type="caution">
    <text evidence="1">The sequence shown here is derived from an EMBL/GenBank/DDBJ whole genome shotgun (WGS) entry which is preliminary data.</text>
</comment>
<sequence length="55" mass="6489">MKYRVVIKDYETDEPVWASLWTSKINAEKIDDGRNINLNHDKFYTVIEEADNGQD</sequence>
<reference evidence="1" key="1">
    <citation type="journal article" date="2015" name="Nature">
        <title>Complex archaea that bridge the gap between prokaryotes and eukaryotes.</title>
        <authorList>
            <person name="Spang A."/>
            <person name="Saw J.H."/>
            <person name="Jorgensen S.L."/>
            <person name="Zaremba-Niedzwiedzka K."/>
            <person name="Martijn J."/>
            <person name="Lind A.E."/>
            <person name="van Eijk R."/>
            <person name="Schleper C."/>
            <person name="Guy L."/>
            <person name="Ettema T.J."/>
        </authorList>
    </citation>
    <scope>NUCLEOTIDE SEQUENCE</scope>
</reference>
<gene>
    <name evidence="1" type="ORF">LCGC14_2857750</name>
</gene>
<name>A0A0F8YTC4_9ZZZZ</name>
<accession>A0A0F8YTC4</accession>
<proteinExistence type="predicted"/>
<protein>
    <submittedName>
        <fullName evidence="1">Uncharacterized protein</fullName>
    </submittedName>
</protein>
<dbReference type="EMBL" id="LAZR01055154">
    <property type="protein sequence ID" value="KKK77025.1"/>
    <property type="molecule type" value="Genomic_DNA"/>
</dbReference>
<organism evidence="1">
    <name type="scientific">marine sediment metagenome</name>
    <dbReference type="NCBI Taxonomy" id="412755"/>
    <lineage>
        <taxon>unclassified sequences</taxon>
        <taxon>metagenomes</taxon>
        <taxon>ecological metagenomes</taxon>
    </lineage>
</organism>